<dbReference type="InterPro" id="IPR015424">
    <property type="entry name" value="PyrdxlP-dep_Trfase"/>
</dbReference>
<dbReference type="EMBL" id="MHSK01000024">
    <property type="protein sequence ID" value="OHA41864.1"/>
    <property type="molecule type" value="Genomic_DNA"/>
</dbReference>
<dbReference type="AlphaFoldDB" id="A0A1G2P0J7"/>
<protein>
    <recommendedName>
        <fullName evidence="8">Erythromycin biosynthesis sensory transduction protein eryC1</fullName>
    </recommendedName>
</protein>
<comment type="similarity">
    <text evidence="2 5">Belongs to the DegT/DnrJ/EryC1 family.</text>
</comment>
<evidence type="ECO:0000256" key="4">
    <source>
        <dbReference type="PIRSR" id="PIRSR000390-2"/>
    </source>
</evidence>
<dbReference type="InterPro" id="IPR000653">
    <property type="entry name" value="DegT/StrS_aminotransferase"/>
</dbReference>
<proteinExistence type="inferred from homology"/>
<accession>A0A1G2P0J7</accession>
<evidence type="ECO:0000313" key="6">
    <source>
        <dbReference type="EMBL" id="OHA41864.1"/>
    </source>
</evidence>
<name>A0A1G2P0J7_9BACT</name>
<evidence type="ECO:0000256" key="5">
    <source>
        <dbReference type="RuleBase" id="RU004508"/>
    </source>
</evidence>
<dbReference type="Gene3D" id="3.40.640.10">
    <property type="entry name" value="Type I PLP-dependent aspartate aminotransferase-like (Major domain)"/>
    <property type="match status" value="1"/>
</dbReference>
<organism evidence="6 7">
    <name type="scientific">Candidatus Taylorbacteria bacterium RIFCSPLOWO2_12_FULL_43_20</name>
    <dbReference type="NCBI Taxonomy" id="1802332"/>
    <lineage>
        <taxon>Bacteria</taxon>
        <taxon>Candidatus Tayloriibacteriota</taxon>
    </lineage>
</organism>
<dbReference type="InterPro" id="IPR015422">
    <property type="entry name" value="PyrdxlP-dep_Trfase_small"/>
</dbReference>
<dbReference type="PANTHER" id="PTHR30244">
    <property type="entry name" value="TRANSAMINASE"/>
    <property type="match status" value="1"/>
</dbReference>
<evidence type="ECO:0000256" key="2">
    <source>
        <dbReference type="ARBA" id="ARBA00037999"/>
    </source>
</evidence>
<sequence>MKIPFLDLKAQYKSVKKEVETAIAKVFESGVFVMGPKVEEFEKSFSIFLKAEETVAVSSGTDAIHIALRTLNIGAGDEVITTAHTFFATVGAILLVGAKPVFVDIEENTHQINVADISKKITPKTKAIIPVHLYGQACDMDAVVEIAKKNGLFVIEDACQAHGSEYKRRKCGTIGDIGCFSFYPGKNLGTYGEGGALVTDNPNYAHKARMIRNHGSKEKYRHDILGGNFRMSAIEGAVLGAKMKHLPKWNKERIKKAGLYNKHLSGVKDIFLTVEPNFSKGNYHLYVIRTKYRDKLAKFLKEKGVETGIHYPVPAHLHKSVEFIGMRRGDFPIAEKVTDEIISLPMYPELKESEIRYISECVKKFFKRGKL</sequence>
<dbReference type="Pfam" id="PF01041">
    <property type="entry name" value="DegT_DnrJ_EryC1"/>
    <property type="match status" value="1"/>
</dbReference>
<dbReference type="FunFam" id="3.40.640.10:FF:000089">
    <property type="entry name" value="Aminotransferase, DegT/DnrJ/EryC1/StrS family"/>
    <property type="match status" value="1"/>
</dbReference>
<feature type="active site" description="Proton acceptor" evidence="3">
    <location>
        <position position="186"/>
    </location>
</feature>
<dbReference type="Proteomes" id="UP000177269">
    <property type="component" value="Unassembled WGS sequence"/>
</dbReference>
<dbReference type="InterPro" id="IPR015421">
    <property type="entry name" value="PyrdxlP-dep_Trfase_major"/>
</dbReference>
<feature type="modified residue" description="N6-(pyridoxal phosphate)lysine" evidence="4">
    <location>
        <position position="186"/>
    </location>
</feature>
<dbReference type="PANTHER" id="PTHR30244:SF36">
    <property type="entry name" value="3-OXO-GLUCOSE-6-PHOSPHATE:GLUTAMATE AMINOTRANSFERASE"/>
    <property type="match status" value="1"/>
</dbReference>
<dbReference type="SUPFAM" id="SSF53383">
    <property type="entry name" value="PLP-dependent transferases"/>
    <property type="match status" value="1"/>
</dbReference>
<dbReference type="GO" id="GO:0000271">
    <property type="term" value="P:polysaccharide biosynthetic process"/>
    <property type="evidence" value="ECO:0007669"/>
    <property type="project" value="TreeGrafter"/>
</dbReference>
<dbReference type="GO" id="GO:0008483">
    <property type="term" value="F:transaminase activity"/>
    <property type="evidence" value="ECO:0007669"/>
    <property type="project" value="TreeGrafter"/>
</dbReference>
<keyword evidence="1 4" id="KW-0663">Pyridoxal phosphate</keyword>
<evidence type="ECO:0000256" key="3">
    <source>
        <dbReference type="PIRSR" id="PIRSR000390-1"/>
    </source>
</evidence>
<dbReference type="CDD" id="cd00616">
    <property type="entry name" value="AHBA_syn"/>
    <property type="match status" value="1"/>
</dbReference>
<reference evidence="6 7" key="1">
    <citation type="journal article" date="2016" name="Nat. Commun.">
        <title>Thousands of microbial genomes shed light on interconnected biogeochemical processes in an aquifer system.</title>
        <authorList>
            <person name="Anantharaman K."/>
            <person name="Brown C.T."/>
            <person name="Hug L.A."/>
            <person name="Sharon I."/>
            <person name="Castelle C.J."/>
            <person name="Probst A.J."/>
            <person name="Thomas B.C."/>
            <person name="Singh A."/>
            <person name="Wilkins M.J."/>
            <person name="Karaoz U."/>
            <person name="Brodie E.L."/>
            <person name="Williams K.H."/>
            <person name="Hubbard S.S."/>
            <person name="Banfield J.F."/>
        </authorList>
    </citation>
    <scope>NUCLEOTIDE SEQUENCE [LARGE SCALE GENOMIC DNA]</scope>
</reference>
<evidence type="ECO:0008006" key="8">
    <source>
        <dbReference type="Google" id="ProtNLM"/>
    </source>
</evidence>
<dbReference type="Gene3D" id="3.90.1150.10">
    <property type="entry name" value="Aspartate Aminotransferase, domain 1"/>
    <property type="match status" value="1"/>
</dbReference>
<dbReference type="PIRSF" id="PIRSF000390">
    <property type="entry name" value="PLP_StrS"/>
    <property type="match status" value="1"/>
</dbReference>
<evidence type="ECO:0000256" key="1">
    <source>
        <dbReference type="ARBA" id="ARBA00022898"/>
    </source>
</evidence>
<evidence type="ECO:0000313" key="7">
    <source>
        <dbReference type="Proteomes" id="UP000177269"/>
    </source>
</evidence>
<gene>
    <name evidence="6" type="ORF">A3G52_03450</name>
</gene>
<dbReference type="GO" id="GO:0030170">
    <property type="term" value="F:pyridoxal phosphate binding"/>
    <property type="evidence" value="ECO:0007669"/>
    <property type="project" value="UniProtKB-ARBA"/>
</dbReference>
<comment type="caution">
    <text evidence="6">The sequence shown here is derived from an EMBL/GenBank/DDBJ whole genome shotgun (WGS) entry which is preliminary data.</text>
</comment>